<evidence type="ECO:0000256" key="2">
    <source>
        <dbReference type="ARBA" id="ARBA00022475"/>
    </source>
</evidence>
<dbReference type="EMBL" id="CAEZVD010000052">
    <property type="protein sequence ID" value="CAB4621767.1"/>
    <property type="molecule type" value="Genomic_DNA"/>
</dbReference>
<dbReference type="Pfam" id="PF00482">
    <property type="entry name" value="T2SSF"/>
    <property type="match status" value="1"/>
</dbReference>
<sequence length="275" mass="29383">MNALISFSQANLVRQLAALISAGIPSQKAFEMCNAEFEQIPKGELKFFEITWSLATQLGGPVVLALARVAEVLESNHKNLNDIQLAFAGPKSTAKLVSGLPVVALLLAQLLGMNPIGAIISAPIAFVSVLVGSALLLLGHYWSKRLLEKAVPPKHDPGAFIDGVLIGLQAGLPLETARGRAQEEFQNVFCFGETELDKKYLDAAAELSRNSGAALSQILLANADRLRADLKYEISNRIEKLSINLMIPLGVAVLPAFILISIVPIAISLLSNGQL</sequence>
<dbReference type="GO" id="GO:0005886">
    <property type="term" value="C:plasma membrane"/>
    <property type="evidence" value="ECO:0007669"/>
    <property type="project" value="UniProtKB-SubCell"/>
</dbReference>
<keyword evidence="3 6" id="KW-0812">Transmembrane</keyword>
<dbReference type="PANTHER" id="PTHR35007:SF4">
    <property type="entry name" value="CONSERVED TRANSMEMBRANE PROTEIN-RELATED"/>
    <property type="match status" value="1"/>
</dbReference>
<evidence type="ECO:0000313" key="8">
    <source>
        <dbReference type="EMBL" id="CAB4621767.1"/>
    </source>
</evidence>
<keyword evidence="5 6" id="KW-0472">Membrane</keyword>
<feature type="transmembrane region" description="Helical" evidence="6">
    <location>
        <begin position="245"/>
        <end position="270"/>
    </location>
</feature>
<keyword evidence="2" id="KW-1003">Cell membrane</keyword>
<name>A0A6J6IC03_9ZZZZ</name>
<evidence type="ECO:0000256" key="5">
    <source>
        <dbReference type="ARBA" id="ARBA00023136"/>
    </source>
</evidence>
<keyword evidence="4 6" id="KW-1133">Transmembrane helix</keyword>
<reference evidence="8" key="1">
    <citation type="submission" date="2020-05" db="EMBL/GenBank/DDBJ databases">
        <authorList>
            <person name="Chiriac C."/>
            <person name="Salcher M."/>
            <person name="Ghai R."/>
            <person name="Kavagutti S V."/>
        </authorList>
    </citation>
    <scope>NUCLEOTIDE SEQUENCE</scope>
</reference>
<proteinExistence type="predicted"/>
<organism evidence="8">
    <name type="scientific">freshwater metagenome</name>
    <dbReference type="NCBI Taxonomy" id="449393"/>
    <lineage>
        <taxon>unclassified sequences</taxon>
        <taxon>metagenomes</taxon>
        <taxon>ecological metagenomes</taxon>
    </lineage>
</organism>
<comment type="subcellular location">
    <subcellularLocation>
        <location evidence="1">Cell membrane</location>
        <topology evidence="1">Multi-pass membrane protein</topology>
    </subcellularLocation>
</comment>
<feature type="transmembrane region" description="Helical" evidence="6">
    <location>
        <begin position="118"/>
        <end position="139"/>
    </location>
</feature>
<gene>
    <name evidence="8" type="ORF">UFOPK1909_00611</name>
</gene>
<evidence type="ECO:0000256" key="3">
    <source>
        <dbReference type="ARBA" id="ARBA00022692"/>
    </source>
</evidence>
<protein>
    <submittedName>
        <fullName evidence="8">Unannotated protein</fullName>
    </submittedName>
</protein>
<feature type="domain" description="Type II secretion system protein GspF" evidence="7">
    <location>
        <begin position="12"/>
        <end position="106"/>
    </location>
</feature>
<accession>A0A6J6IC03</accession>
<dbReference type="InterPro" id="IPR018076">
    <property type="entry name" value="T2SS_GspF_dom"/>
</dbReference>
<evidence type="ECO:0000256" key="1">
    <source>
        <dbReference type="ARBA" id="ARBA00004651"/>
    </source>
</evidence>
<dbReference type="AlphaFoldDB" id="A0A6J6IC03"/>
<feature type="transmembrane region" description="Helical" evidence="6">
    <location>
        <begin position="93"/>
        <end position="112"/>
    </location>
</feature>
<evidence type="ECO:0000256" key="4">
    <source>
        <dbReference type="ARBA" id="ARBA00022989"/>
    </source>
</evidence>
<evidence type="ECO:0000259" key="7">
    <source>
        <dbReference type="Pfam" id="PF00482"/>
    </source>
</evidence>
<evidence type="ECO:0000256" key="6">
    <source>
        <dbReference type="SAM" id="Phobius"/>
    </source>
</evidence>
<dbReference type="PANTHER" id="PTHR35007">
    <property type="entry name" value="INTEGRAL MEMBRANE PROTEIN-RELATED"/>
    <property type="match status" value="1"/>
</dbReference>